<reference evidence="1" key="1">
    <citation type="submission" date="2016-10" db="EMBL/GenBank/DDBJ databases">
        <authorList>
            <person name="de Groot N.N."/>
        </authorList>
    </citation>
    <scope>NUCLEOTIDE SEQUENCE</scope>
</reference>
<dbReference type="EMBL" id="FPHE01000003">
    <property type="protein sequence ID" value="SFV50367.1"/>
    <property type="molecule type" value="Genomic_DNA"/>
</dbReference>
<dbReference type="SUPFAM" id="SSF52540">
    <property type="entry name" value="P-loop containing nucleoside triphosphate hydrolases"/>
    <property type="match status" value="1"/>
</dbReference>
<evidence type="ECO:0000313" key="1">
    <source>
        <dbReference type="EMBL" id="SFV50367.1"/>
    </source>
</evidence>
<dbReference type="Gene3D" id="3.40.50.300">
    <property type="entry name" value="P-loop containing nucleotide triphosphate hydrolases"/>
    <property type="match status" value="1"/>
</dbReference>
<dbReference type="AlphaFoldDB" id="A0A1W1BA62"/>
<proteinExistence type="predicted"/>
<sequence>MDNIMDRFFNTAGPTKTDINYYISSFERVDYEEIEMLIRSQRYFVLHAPRQTGKTSALLEIMDRINSEGKYNCVYANIEAGQALRGDVDRAIPTICGSIASSINNYLGDSHVKKWYDENFKKVESGDLLRQLLEYWVTNSSKPCIMFLDEVDALVGDTLISLLRQIRAGYAGRPYSFPQSMILCGVRDVRDYRIHTKDNEIITGGSAFNIKAESLTIGNFTYKECQELYQQHTDYTGQKFDKRIFPHLWEDTKGQPWLVNALGHELTWKERELRDRTKEITLEHYFRARERLIYSRATHLDQLIDKLKEPRVHRVIAPILANKTSDNLHYNDRDLEYVSDLGLITRKPSVKIANKIYQETIPRELTIAKQQSITNQDILWYKREDNSIDMVKLLKAFQQFFRENADSWIERFDYKEAGPQLLLQAFLQRIVNGGGRINREYGLGRKRTDILIEYPLDKEMGFWGETQKIVIETKILYSNLKKTIEKGIEQTLEYADMIGADESHLIIFDRSADMKWEDKIWDKRDESGVMIWGS</sequence>
<dbReference type="InterPro" id="IPR027417">
    <property type="entry name" value="P-loop_NTPase"/>
</dbReference>
<gene>
    <name evidence="1" type="ORF">MNB_SV-12-1830</name>
</gene>
<evidence type="ECO:0008006" key="2">
    <source>
        <dbReference type="Google" id="ProtNLM"/>
    </source>
</evidence>
<organism evidence="1">
    <name type="scientific">hydrothermal vent metagenome</name>
    <dbReference type="NCBI Taxonomy" id="652676"/>
    <lineage>
        <taxon>unclassified sequences</taxon>
        <taxon>metagenomes</taxon>
        <taxon>ecological metagenomes</taxon>
    </lineage>
</organism>
<accession>A0A1W1BA62</accession>
<name>A0A1W1BA62_9ZZZZ</name>
<dbReference type="Pfam" id="PF14516">
    <property type="entry name" value="AAA_35"/>
    <property type="match status" value="1"/>
</dbReference>
<protein>
    <recommendedName>
        <fullName evidence="2">AAA+ ATPase domain-containing protein</fullName>
    </recommendedName>
</protein>